<dbReference type="FunFam" id="3.40.605.10:FF:000007">
    <property type="entry name" value="NAD/NADP-dependent betaine aldehyde dehydrogenase"/>
    <property type="match status" value="1"/>
</dbReference>
<keyword evidence="2 6" id="KW-0560">Oxidoreductase</keyword>
<dbReference type="RefSeq" id="WP_069783623.1">
    <property type="nucleotide sequence ID" value="NZ_CP017248.1"/>
</dbReference>
<proteinExistence type="inferred from homology"/>
<dbReference type="InterPro" id="IPR029510">
    <property type="entry name" value="Ald_DH_CS_GLU"/>
</dbReference>
<evidence type="ECO:0000256" key="3">
    <source>
        <dbReference type="ARBA" id="ARBA00023027"/>
    </source>
</evidence>
<dbReference type="Pfam" id="PF00171">
    <property type="entry name" value="Aldedh"/>
    <property type="match status" value="1"/>
</dbReference>
<dbReference type="InterPro" id="IPR016162">
    <property type="entry name" value="Ald_DH_N"/>
</dbReference>
<evidence type="ECO:0000313" key="9">
    <source>
        <dbReference type="Proteomes" id="UP000094960"/>
    </source>
</evidence>
<dbReference type="Gene3D" id="3.40.309.10">
    <property type="entry name" value="Aldehyde Dehydrogenase, Chain A, domain 2"/>
    <property type="match status" value="1"/>
</dbReference>
<keyword evidence="3" id="KW-0520">NAD</keyword>
<dbReference type="InterPro" id="IPR016161">
    <property type="entry name" value="Ald_DH/histidinol_DH"/>
</dbReference>
<gene>
    <name evidence="8" type="ORF">BFF78_16835</name>
</gene>
<comment type="pathway">
    <text evidence="4">Amine and polyamine biosynthesis; betaine biosynthesis via choline pathway; betaine from betaine aldehyde: step 1/1.</text>
</comment>
<accession>A0A1D7YNK5</accession>
<dbReference type="Proteomes" id="UP000094960">
    <property type="component" value="Chromosome"/>
</dbReference>
<feature type="domain" description="Aldehyde dehydrogenase" evidence="7">
    <location>
        <begin position="19"/>
        <end position="492"/>
    </location>
</feature>
<name>A0A1D7YNK5_9ACTN</name>
<dbReference type="KEGG" id="spun:BFF78_16835"/>
<feature type="active site" evidence="5">
    <location>
        <position position="258"/>
    </location>
</feature>
<dbReference type="PANTHER" id="PTHR43860:SF2">
    <property type="entry name" value="BETAINE ALDEHYDE DEHYDROGENASE-RELATED"/>
    <property type="match status" value="1"/>
</dbReference>
<comment type="similarity">
    <text evidence="1 6">Belongs to the aldehyde dehydrogenase family.</text>
</comment>
<dbReference type="InterPro" id="IPR015590">
    <property type="entry name" value="Aldehyde_DH_dom"/>
</dbReference>
<dbReference type="EMBL" id="CP017248">
    <property type="protein sequence ID" value="AOR37130.1"/>
    <property type="molecule type" value="Genomic_DNA"/>
</dbReference>
<dbReference type="AlphaFoldDB" id="A0A1D7YNK5"/>
<evidence type="ECO:0000259" key="7">
    <source>
        <dbReference type="Pfam" id="PF00171"/>
    </source>
</evidence>
<dbReference type="PROSITE" id="PS00687">
    <property type="entry name" value="ALDEHYDE_DEHYDR_GLU"/>
    <property type="match status" value="1"/>
</dbReference>
<protein>
    <submittedName>
        <fullName evidence="8">Betaine-aldehyde dehydrogenase</fullName>
    </submittedName>
</protein>
<evidence type="ECO:0000256" key="4">
    <source>
        <dbReference type="ARBA" id="ARBA00037921"/>
    </source>
</evidence>
<evidence type="ECO:0000256" key="5">
    <source>
        <dbReference type="PROSITE-ProRule" id="PRU10007"/>
    </source>
</evidence>
<evidence type="ECO:0000256" key="6">
    <source>
        <dbReference type="RuleBase" id="RU003345"/>
    </source>
</evidence>
<dbReference type="Gene3D" id="3.40.605.10">
    <property type="entry name" value="Aldehyde Dehydrogenase, Chain A, domain 1"/>
    <property type="match status" value="1"/>
</dbReference>
<evidence type="ECO:0000313" key="8">
    <source>
        <dbReference type="EMBL" id="AOR37130.1"/>
    </source>
</evidence>
<dbReference type="PROSITE" id="PS00070">
    <property type="entry name" value="ALDEHYDE_DEHYDR_CYS"/>
    <property type="match status" value="1"/>
</dbReference>
<organism evidence="8 9">
    <name type="scientific">Streptomyces fodineus</name>
    <dbReference type="NCBI Taxonomy" id="1904616"/>
    <lineage>
        <taxon>Bacteria</taxon>
        <taxon>Bacillati</taxon>
        <taxon>Actinomycetota</taxon>
        <taxon>Actinomycetes</taxon>
        <taxon>Kitasatosporales</taxon>
        <taxon>Streptomycetaceae</taxon>
        <taxon>Streptomyces</taxon>
    </lineage>
</organism>
<sequence length="506" mass="53695">MADRTARQAQATIHAGGEWLDAISGATREILDPADARPFAVVAEGDEKDAERAVTAARQAFDHGPWPHTPVAERAALLRRVADLLVQGREELGLLESRDAGKTVEEGRIDIDCVADAFRYFADLVAAEAPGRVVDAGSADIHSVVVHEPVGVCALITPWNYPLLQASWKIAPALAAGNTFVIKPSEITPMTTIALLELLAEAGLPAGVANLVTGPGHTVGARLAEHPGVDLVSFTGGLASGTKVAQAAAPTVKKVALELGGKNPNIVFADACATEEGFDTAVDQALNAAFIHSGQVCSAGGRLIVEESVRDRFVTELAGRARQIRLGRGTADGVECGPLVSEQQRAKVEAYVAGALAEGAVLRCGGRRPEPSPERPATGYFYEPTVLDACHREMTVVREEVFGPVLTVETFRTEDEAVFLANDTEYGLAGAVWSADAAKARRVAGRLRHGTVWINDFHPYLPQAEWGGFGKSGTGRELGPAGLAEYRETKHVYQNLAPKPVRWFAG</sequence>
<dbReference type="InterPro" id="IPR016163">
    <property type="entry name" value="Ald_DH_C"/>
</dbReference>
<dbReference type="SUPFAM" id="SSF53720">
    <property type="entry name" value="ALDH-like"/>
    <property type="match status" value="1"/>
</dbReference>
<evidence type="ECO:0000256" key="2">
    <source>
        <dbReference type="ARBA" id="ARBA00023002"/>
    </source>
</evidence>
<dbReference type="PANTHER" id="PTHR43860">
    <property type="entry name" value="BETAINE ALDEHYDE DEHYDROGENASE"/>
    <property type="match status" value="1"/>
</dbReference>
<reference evidence="9" key="1">
    <citation type="submission" date="2016-09" db="EMBL/GenBank/DDBJ databases">
        <title>Streptomyces puniciscabiei strain:TW1S1 Genome sequencing and assembly.</title>
        <authorList>
            <person name="Kim M.-K."/>
            <person name="Kim S.B."/>
        </authorList>
    </citation>
    <scope>NUCLEOTIDE SEQUENCE [LARGE SCALE GENOMIC DNA]</scope>
    <source>
        <strain evidence="9">TW1S1</strain>
    </source>
</reference>
<evidence type="ECO:0000256" key="1">
    <source>
        <dbReference type="ARBA" id="ARBA00009986"/>
    </source>
</evidence>
<dbReference type="InterPro" id="IPR016160">
    <property type="entry name" value="Ald_DH_CS_CYS"/>
</dbReference>
<dbReference type="FunFam" id="3.40.309.10:FF:000012">
    <property type="entry name" value="Betaine aldehyde dehydrogenase"/>
    <property type="match status" value="1"/>
</dbReference>
<keyword evidence="9" id="KW-1185">Reference proteome</keyword>
<dbReference type="GO" id="GO:0016620">
    <property type="term" value="F:oxidoreductase activity, acting on the aldehyde or oxo group of donors, NAD or NADP as acceptor"/>
    <property type="evidence" value="ECO:0007669"/>
    <property type="project" value="InterPro"/>
</dbReference>